<comment type="caution">
    <text evidence="1">The sequence shown here is derived from an EMBL/GenBank/DDBJ whole genome shotgun (WGS) entry which is preliminary data.</text>
</comment>
<evidence type="ECO:0000313" key="2">
    <source>
        <dbReference type="Proteomes" id="UP000550707"/>
    </source>
</evidence>
<proteinExistence type="predicted"/>
<evidence type="ECO:0000313" key="1">
    <source>
        <dbReference type="EMBL" id="KAF6489928.1"/>
    </source>
</evidence>
<dbReference type="InParanoid" id="A0A7J8IZW8"/>
<reference evidence="1 2" key="1">
    <citation type="journal article" date="2020" name="Nature">
        <title>Six reference-quality genomes reveal evolution of bat adaptations.</title>
        <authorList>
            <person name="Jebb D."/>
            <person name="Huang Z."/>
            <person name="Pippel M."/>
            <person name="Hughes G.M."/>
            <person name="Lavrichenko K."/>
            <person name="Devanna P."/>
            <person name="Winkler S."/>
            <person name="Jermiin L.S."/>
            <person name="Skirmuntt E.C."/>
            <person name="Katzourakis A."/>
            <person name="Burkitt-Gray L."/>
            <person name="Ray D.A."/>
            <person name="Sullivan K.A.M."/>
            <person name="Roscito J.G."/>
            <person name="Kirilenko B.M."/>
            <person name="Davalos L.M."/>
            <person name="Corthals A.P."/>
            <person name="Power M.L."/>
            <person name="Jones G."/>
            <person name="Ransome R.D."/>
            <person name="Dechmann D.K.N."/>
            <person name="Locatelli A.G."/>
            <person name="Puechmaille S.J."/>
            <person name="Fedrigo O."/>
            <person name="Jarvis E.D."/>
            <person name="Hiller M."/>
            <person name="Vernes S.C."/>
            <person name="Myers E.W."/>
            <person name="Teeling E.C."/>
        </authorList>
    </citation>
    <scope>NUCLEOTIDE SEQUENCE [LARGE SCALE GENOMIC DNA]</scope>
    <source>
        <strain evidence="1">MMolMol1</strain>
        <tissue evidence="1">Muscle</tissue>
    </source>
</reference>
<gene>
    <name evidence="1" type="ORF">HJG59_010322</name>
</gene>
<dbReference type="AlphaFoldDB" id="A0A7J8IZW8"/>
<organism evidence="1 2">
    <name type="scientific">Molossus molossus</name>
    <name type="common">Pallas' mastiff bat</name>
    <name type="synonym">Vespertilio molossus</name>
    <dbReference type="NCBI Taxonomy" id="27622"/>
    <lineage>
        <taxon>Eukaryota</taxon>
        <taxon>Metazoa</taxon>
        <taxon>Chordata</taxon>
        <taxon>Craniata</taxon>
        <taxon>Vertebrata</taxon>
        <taxon>Euteleostomi</taxon>
        <taxon>Mammalia</taxon>
        <taxon>Eutheria</taxon>
        <taxon>Laurasiatheria</taxon>
        <taxon>Chiroptera</taxon>
        <taxon>Yangochiroptera</taxon>
        <taxon>Molossidae</taxon>
        <taxon>Molossus</taxon>
    </lineage>
</organism>
<keyword evidence="2" id="KW-1185">Reference proteome</keyword>
<dbReference type="EMBL" id="JACASF010000003">
    <property type="protein sequence ID" value="KAF6489928.1"/>
    <property type="molecule type" value="Genomic_DNA"/>
</dbReference>
<protein>
    <submittedName>
        <fullName evidence="1">Uncharacterized protein</fullName>
    </submittedName>
</protein>
<dbReference type="Proteomes" id="UP000550707">
    <property type="component" value="Unassembled WGS sequence"/>
</dbReference>
<accession>A0A7J8IZW8</accession>
<sequence length="123" mass="15085">MKPTKIPNSHSNLDKEEQSRRYYKPDTRLYYKAIVIKSAWYWHKNRHIVQWKRTENPEVDPRHYAQLIFDKGSKSIQWSKDSLFNKQCWENWRATCKKINKSRPTYTIHKNTLKMDKRLKCDL</sequence>
<name>A0A7J8IZW8_MOLMO</name>